<dbReference type="RefSeq" id="WP_323577006.1">
    <property type="nucleotide sequence ID" value="NZ_JAYGJQ010000002.1"/>
</dbReference>
<feature type="transmembrane region" description="Helical" evidence="7">
    <location>
        <begin position="12"/>
        <end position="32"/>
    </location>
</feature>
<comment type="subcellular location">
    <subcellularLocation>
        <location evidence="1 7">Cell membrane</location>
        <topology evidence="1 7">Multi-pass membrane protein</topology>
    </subcellularLocation>
</comment>
<reference evidence="8 9" key="1">
    <citation type="submission" date="2023-11" db="EMBL/GenBank/DDBJ databases">
        <title>A Novel Polar Bacteriovorax (B. antarcticus) Isolated from the Biocrust in Antarctica.</title>
        <authorList>
            <person name="Mun W."/>
            <person name="Choi S.Y."/>
            <person name="Mitchell R.J."/>
        </authorList>
    </citation>
    <scope>NUCLEOTIDE SEQUENCE [LARGE SCALE GENOMIC DNA]</scope>
    <source>
        <strain evidence="8 9">PP10</strain>
    </source>
</reference>
<keyword evidence="6 7" id="KW-0472">Membrane</keyword>
<dbReference type="PANTHER" id="PTHR33508">
    <property type="entry name" value="UPF0056 MEMBRANE PROTEIN YHCE"/>
    <property type="match status" value="1"/>
</dbReference>
<evidence type="ECO:0000313" key="9">
    <source>
        <dbReference type="Proteomes" id="UP001302274"/>
    </source>
</evidence>
<accession>A0ABU5VVN3</accession>
<keyword evidence="4 7" id="KW-0812">Transmembrane</keyword>
<protein>
    <recommendedName>
        <fullName evidence="7">UPF0056 membrane protein</fullName>
    </recommendedName>
</protein>
<dbReference type="PANTHER" id="PTHR33508:SF1">
    <property type="entry name" value="UPF0056 MEMBRANE PROTEIN YHCE"/>
    <property type="match status" value="1"/>
</dbReference>
<dbReference type="Proteomes" id="UP001302274">
    <property type="component" value="Unassembled WGS sequence"/>
</dbReference>
<evidence type="ECO:0000256" key="5">
    <source>
        <dbReference type="ARBA" id="ARBA00022989"/>
    </source>
</evidence>
<feature type="transmembrane region" description="Helical" evidence="7">
    <location>
        <begin position="167"/>
        <end position="185"/>
    </location>
</feature>
<organism evidence="8 9">
    <name type="scientific">Bacteriovorax antarcticus</name>
    <dbReference type="NCBI Taxonomy" id="3088717"/>
    <lineage>
        <taxon>Bacteria</taxon>
        <taxon>Pseudomonadati</taxon>
        <taxon>Bdellovibrionota</taxon>
        <taxon>Bacteriovoracia</taxon>
        <taxon>Bacteriovoracales</taxon>
        <taxon>Bacteriovoracaceae</taxon>
        <taxon>Bacteriovorax</taxon>
    </lineage>
</organism>
<evidence type="ECO:0000256" key="6">
    <source>
        <dbReference type="ARBA" id="ARBA00023136"/>
    </source>
</evidence>
<proteinExistence type="inferred from homology"/>
<feature type="transmembrane region" description="Helical" evidence="7">
    <location>
        <begin position="44"/>
        <end position="67"/>
    </location>
</feature>
<dbReference type="Pfam" id="PF01914">
    <property type="entry name" value="MarC"/>
    <property type="match status" value="1"/>
</dbReference>
<dbReference type="EMBL" id="JAYGJQ010000002">
    <property type="protein sequence ID" value="MEA9357112.1"/>
    <property type="molecule type" value="Genomic_DNA"/>
</dbReference>
<sequence>MDAINFKEFFSVTLILFSVIDILGALPFIIDLKRKFKKIDALKITIVSGLLLYSFLFIGESILTLFGVDVQSFAVAGGLIMFFLGLEMVLNIEIFKHDPQLSQSSPIVPLAFPLIAGAGSMTTLISLNAEYHRINIILGVFFNLIFVFFVLRASAFIDKKVGVTGSIILRKFFGTILLAMAIRLIKKNIVGI</sequence>
<comment type="caution">
    <text evidence="8">The sequence shown here is derived from an EMBL/GenBank/DDBJ whole genome shotgun (WGS) entry which is preliminary data.</text>
</comment>
<feature type="transmembrane region" description="Helical" evidence="7">
    <location>
        <begin position="134"/>
        <end position="155"/>
    </location>
</feature>
<evidence type="ECO:0000256" key="4">
    <source>
        <dbReference type="ARBA" id="ARBA00022692"/>
    </source>
</evidence>
<comment type="similarity">
    <text evidence="2 7">Belongs to the UPF0056 (MarC) family.</text>
</comment>
<name>A0ABU5VVN3_9BACT</name>
<evidence type="ECO:0000256" key="1">
    <source>
        <dbReference type="ARBA" id="ARBA00004651"/>
    </source>
</evidence>
<dbReference type="InterPro" id="IPR002771">
    <property type="entry name" value="Multi_antbiot-R_MarC"/>
</dbReference>
<evidence type="ECO:0000313" key="8">
    <source>
        <dbReference type="EMBL" id="MEA9357112.1"/>
    </source>
</evidence>
<keyword evidence="3" id="KW-1003">Cell membrane</keyword>
<keyword evidence="5 7" id="KW-1133">Transmembrane helix</keyword>
<feature type="transmembrane region" description="Helical" evidence="7">
    <location>
        <begin position="107"/>
        <end position="128"/>
    </location>
</feature>
<evidence type="ECO:0000256" key="7">
    <source>
        <dbReference type="RuleBase" id="RU362048"/>
    </source>
</evidence>
<evidence type="ECO:0000256" key="2">
    <source>
        <dbReference type="ARBA" id="ARBA00009784"/>
    </source>
</evidence>
<evidence type="ECO:0000256" key="3">
    <source>
        <dbReference type="ARBA" id="ARBA00022475"/>
    </source>
</evidence>
<gene>
    <name evidence="8" type="ORF">SHI21_12885</name>
</gene>
<feature type="transmembrane region" description="Helical" evidence="7">
    <location>
        <begin position="73"/>
        <end position="95"/>
    </location>
</feature>
<keyword evidence="9" id="KW-1185">Reference proteome</keyword>